<dbReference type="PANTHER" id="PTHR34217">
    <property type="entry name" value="METAL-DEPENDENT CARBOXYPEPTIDASE"/>
    <property type="match status" value="1"/>
</dbReference>
<keyword evidence="1" id="KW-0479">Metal-binding</keyword>
<dbReference type="CDD" id="cd06460">
    <property type="entry name" value="M32_Taq"/>
    <property type="match status" value="1"/>
</dbReference>
<organism evidence="2 3">
    <name type="scientific">Deinococcus rubellus</name>
    <dbReference type="NCBI Taxonomy" id="1889240"/>
    <lineage>
        <taxon>Bacteria</taxon>
        <taxon>Thermotogati</taxon>
        <taxon>Deinococcota</taxon>
        <taxon>Deinococci</taxon>
        <taxon>Deinococcales</taxon>
        <taxon>Deinococcaceae</taxon>
        <taxon>Deinococcus</taxon>
    </lineage>
</organism>
<evidence type="ECO:0000313" key="2">
    <source>
        <dbReference type="EMBL" id="UWX63832.1"/>
    </source>
</evidence>
<evidence type="ECO:0000313" key="3">
    <source>
        <dbReference type="Proteomes" id="UP001060261"/>
    </source>
</evidence>
<dbReference type="EMBL" id="CP104213">
    <property type="protein sequence ID" value="UWX63832.1"/>
    <property type="molecule type" value="Genomic_DNA"/>
</dbReference>
<comment type="function">
    <text evidence="1">Broad specificity carboxypetidase that releases amino acids sequentially from the C-terminus, including neutral, aromatic, polar and basic residues.</text>
</comment>
<dbReference type="RefSeq" id="WP_260560111.1">
    <property type="nucleotide sequence ID" value="NZ_BAABEC010000150.1"/>
</dbReference>
<evidence type="ECO:0000256" key="1">
    <source>
        <dbReference type="PIRNR" id="PIRNR006615"/>
    </source>
</evidence>
<keyword evidence="1 2" id="KW-0121">Carboxypeptidase</keyword>
<dbReference type="PIRSF" id="PIRSF006615">
    <property type="entry name" value="Zn_crbxpep_Taq"/>
    <property type="match status" value="1"/>
</dbReference>
<dbReference type="InterPro" id="IPR001333">
    <property type="entry name" value="Peptidase_M32_Taq"/>
</dbReference>
<dbReference type="PRINTS" id="PR00998">
    <property type="entry name" value="CRBOXYPTASET"/>
</dbReference>
<protein>
    <recommendedName>
        <fullName evidence="1">Metal-dependent carboxypeptidase</fullName>
        <ecNumber evidence="1">3.4.17.19</ecNumber>
    </recommendedName>
</protein>
<reference evidence="2" key="1">
    <citation type="submission" date="2022-09" db="EMBL/GenBank/DDBJ databases">
        <title>genome sequence of Deinococcus rubellus.</title>
        <authorList>
            <person name="Srinivasan S."/>
        </authorList>
    </citation>
    <scope>NUCLEOTIDE SEQUENCE</scope>
    <source>
        <strain evidence="2">Ant6</strain>
    </source>
</reference>
<proteinExistence type="inferred from homology"/>
<comment type="catalytic activity">
    <reaction evidence="1">
        <text>Release of a C-terminal amino acid with broad specificity, except for -Pro.</text>
        <dbReference type="EC" id="3.4.17.19"/>
    </reaction>
</comment>
<dbReference type="Pfam" id="PF02074">
    <property type="entry name" value="Peptidase_M32"/>
    <property type="match status" value="1"/>
</dbReference>
<dbReference type="SUPFAM" id="SSF55486">
    <property type="entry name" value="Metalloproteases ('zincins'), catalytic domain"/>
    <property type="match status" value="1"/>
</dbReference>
<dbReference type="Proteomes" id="UP001060261">
    <property type="component" value="Chromosome"/>
</dbReference>
<keyword evidence="1" id="KW-0378">Hydrolase</keyword>
<comment type="similarity">
    <text evidence="1">Belongs to the peptidase M32 family.</text>
</comment>
<keyword evidence="1" id="KW-0645">Protease</keyword>
<sequence>MTFDQMGSSASTVSSLDDLKRRLNLISDLAAAQGMMSWDQETQMPPDAARVRGLQMASLAGLTHQLFTAAETQHLLEAAEAQAGPSEFDADLLRVTRRDYDKATKLPTAFVEELAQAKNDAHHAWIKARAENDFAHFAPYLTRVLDLTRRYAELVGHDAHPYDALLDDYEPGMKTAQVRQIFADLRERTLPLLRKIVAAGDAADYGVLTRPFPAAAQREFSLKVAREAFGLQPSFSRLDVSAHPFQTNFSTDDLRITTRFDEQYFPMSLFGTWHETGHAMYEHGVGRELERTPLSRGASLGVHESQSRMFENLLGRSRAFWQRYFGGLAGAAPEVAAGQDAESIYRAVNRVQPSLIRVEADEVTYNFHIMLRFELELALLDGELSVAGLPAAWNAKMQEYLGLTPPDDAEGVLQDVHWSAGLIGYFPTYSLGNLLSVQLLDAARRVPEIAAGIERADYAPLREWLRVNVHQYGRRRTPGQIVQDATGQPLSADAYVKYLHEKYGDIYGFEA</sequence>
<accession>A0ABY5YHG2</accession>
<dbReference type="Gene3D" id="1.10.1370.30">
    <property type="match status" value="1"/>
</dbReference>
<dbReference type="PROSITE" id="PS52034">
    <property type="entry name" value="PEPTIDASE_M32"/>
    <property type="match status" value="1"/>
</dbReference>
<dbReference type="PANTHER" id="PTHR34217:SF1">
    <property type="entry name" value="CARBOXYPEPTIDASE 1"/>
    <property type="match status" value="1"/>
</dbReference>
<name>A0ABY5YHG2_9DEIO</name>
<keyword evidence="3" id="KW-1185">Reference proteome</keyword>
<gene>
    <name evidence="2" type="ORF">N0D28_14035</name>
</gene>
<dbReference type="EC" id="3.4.17.19" evidence="1"/>
<dbReference type="GO" id="GO:0004180">
    <property type="term" value="F:carboxypeptidase activity"/>
    <property type="evidence" value="ECO:0007669"/>
    <property type="project" value="UniProtKB-KW"/>
</dbReference>
<keyword evidence="1" id="KW-0482">Metalloprotease</keyword>